<evidence type="ECO:0000313" key="1">
    <source>
        <dbReference type="EMBL" id="GFN88814.1"/>
    </source>
</evidence>
<reference evidence="1 2" key="1">
    <citation type="journal article" date="2021" name="Elife">
        <title>Chloroplast acquisition without the gene transfer in kleptoplastic sea slugs, Plakobranchus ocellatus.</title>
        <authorList>
            <person name="Maeda T."/>
            <person name="Takahashi S."/>
            <person name="Yoshida T."/>
            <person name="Shimamura S."/>
            <person name="Takaki Y."/>
            <person name="Nagai Y."/>
            <person name="Toyoda A."/>
            <person name="Suzuki Y."/>
            <person name="Arimoto A."/>
            <person name="Ishii H."/>
            <person name="Satoh N."/>
            <person name="Nishiyama T."/>
            <person name="Hasebe M."/>
            <person name="Maruyama T."/>
            <person name="Minagawa J."/>
            <person name="Obokata J."/>
            <person name="Shigenobu S."/>
        </authorList>
    </citation>
    <scope>NUCLEOTIDE SEQUENCE [LARGE SCALE GENOMIC DNA]</scope>
</reference>
<comment type="caution">
    <text evidence="1">The sequence shown here is derived from an EMBL/GenBank/DDBJ whole genome shotgun (WGS) entry which is preliminary data.</text>
</comment>
<dbReference type="EMBL" id="BLXT01001882">
    <property type="protein sequence ID" value="GFN88814.1"/>
    <property type="molecule type" value="Genomic_DNA"/>
</dbReference>
<gene>
    <name evidence="1" type="ORF">PoB_001532000</name>
</gene>
<protein>
    <submittedName>
        <fullName evidence="1">Uncharacterized protein</fullName>
    </submittedName>
</protein>
<name>A0AAV3Z0V6_9GAST</name>
<accession>A0AAV3Z0V6</accession>
<evidence type="ECO:0000313" key="2">
    <source>
        <dbReference type="Proteomes" id="UP000735302"/>
    </source>
</evidence>
<dbReference type="Proteomes" id="UP000735302">
    <property type="component" value="Unassembled WGS sequence"/>
</dbReference>
<organism evidence="1 2">
    <name type="scientific">Plakobranchus ocellatus</name>
    <dbReference type="NCBI Taxonomy" id="259542"/>
    <lineage>
        <taxon>Eukaryota</taxon>
        <taxon>Metazoa</taxon>
        <taxon>Spiralia</taxon>
        <taxon>Lophotrochozoa</taxon>
        <taxon>Mollusca</taxon>
        <taxon>Gastropoda</taxon>
        <taxon>Heterobranchia</taxon>
        <taxon>Euthyneura</taxon>
        <taxon>Panpulmonata</taxon>
        <taxon>Sacoglossa</taxon>
        <taxon>Placobranchoidea</taxon>
        <taxon>Plakobranchidae</taxon>
        <taxon>Plakobranchus</taxon>
    </lineage>
</organism>
<dbReference type="AlphaFoldDB" id="A0AAV3Z0V6"/>
<proteinExistence type="predicted"/>
<sequence>MRQATSDISSGSKRPVIFHSALGKCRMRPSTASQLEPSSNFPDRQFQCGFQLLPRVACTESVRECRVESSSRGLSQSDKDHTALNANWPDVVKQQLQWGASWCSSYVSWHCQQTSGLVARGAWCLAELGLACLQQGDLRLSSPPASQVLSTRQEIPCRSQNEFLIHCTTNAPEQKENEVLLSRNILA</sequence>
<keyword evidence="2" id="KW-1185">Reference proteome</keyword>